<keyword evidence="2" id="KW-0560">Oxidoreductase</keyword>
<protein>
    <recommendedName>
        <fullName evidence="3">D-xylose 1-dehydrogenase (NADP(+), D-xylono-1,5-lactone-forming)</fullName>
        <ecNumber evidence="3">1.1.1.179</ecNumber>
    </recommendedName>
    <alternativeName>
        <fullName evidence="4">D-xylose-NADP dehydrogenase</fullName>
    </alternativeName>
</protein>
<dbReference type="InterPro" id="IPR055170">
    <property type="entry name" value="GFO_IDH_MocA-like_dom"/>
</dbReference>
<dbReference type="InterPro" id="IPR050984">
    <property type="entry name" value="Gfo/Idh/MocA_domain"/>
</dbReference>
<evidence type="ECO:0000256" key="4">
    <source>
        <dbReference type="ARBA" id="ARBA00042988"/>
    </source>
</evidence>
<dbReference type="Pfam" id="PF22725">
    <property type="entry name" value="GFO_IDH_MocA_C3"/>
    <property type="match status" value="1"/>
</dbReference>
<evidence type="ECO:0000256" key="3">
    <source>
        <dbReference type="ARBA" id="ARBA00038984"/>
    </source>
</evidence>
<evidence type="ECO:0000259" key="7">
    <source>
        <dbReference type="Pfam" id="PF22725"/>
    </source>
</evidence>
<comment type="catalytic activity">
    <reaction evidence="5">
        <text>D-xylose + NADP(+) = D-xylono-1,5-lactone + NADPH + H(+)</text>
        <dbReference type="Rhea" id="RHEA:22000"/>
        <dbReference type="ChEBI" id="CHEBI:15378"/>
        <dbReference type="ChEBI" id="CHEBI:15867"/>
        <dbReference type="ChEBI" id="CHEBI:53455"/>
        <dbReference type="ChEBI" id="CHEBI:57783"/>
        <dbReference type="ChEBI" id="CHEBI:58349"/>
        <dbReference type="EC" id="1.1.1.179"/>
    </reaction>
</comment>
<evidence type="ECO:0000313" key="8">
    <source>
        <dbReference type="EMBL" id="KIY45672.1"/>
    </source>
</evidence>
<dbReference type="Pfam" id="PF01408">
    <property type="entry name" value="GFO_IDH_MocA"/>
    <property type="match status" value="1"/>
</dbReference>
<dbReference type="SUPFAM" id="SSF51735">
    <property type="entry name" value="NAD(P)-binding Rossmann-fold domains"/>
    <property type="match status" value="1"/>
</dbReference>
<reference evidence="8 9" key="1">
    <citation type="journal article" date="2015" name="Fungal Genet. Biol.">
        <title>Evolution of novel wood decay mechanisms in Agaricales revealed by the genome sequences of Fistulina hepatica and Cylindrobasidium torrendii.</title>
        <authorList>
            <person name="Floudas D."/>
            <person name="Held B.W."/>
            <person name="Riley R."/>
            <person name="Nagy L.G."/>
            <person name="Koehler G."/>
            <person name="Ransdell A.S."/>
            <person name="Younus H."/>
            <person name="Chow J."/>
            <person name="Chiniquy J."/>
            <person name="Lipzen A."/>
            <person name="Tritt A."/>
            <person name="Sun H."/>
            <person name="Haridas S."/>
            <person name="LaButti K."/>
            <person name="Ohm R.A."/>
            <person name="Kues U."/>
            <person name="Blanchette R.A."/>
            <person name="Grigoriev I.V."/>
            <person name="Minto R.E."/>
            <person name="Hibbett D.S."/>
        </authorList>
    </citation>
    <scope>NUCLEOTIDE SEQUENCE [LARGE SCALE GENOMIC DNA]</scope>
    <source>
        <strain evidence="8 9">ATCC 64428</strain>
    </source>
</reference>
<name>A0A0D7A3Q7_9AGAR</name>
<dbReference type="InterPro" id="IPR036291">
    <property type="entry name" value="NAD(P)-bd_dom_sf"/>
</dbReference>
<accession>A0A0D7A3Q7</accession>
<dbReference type="Proteomes" id="UP000054144">
    <property type="component" value="Unassembled WGS sequence"/>
</dbReference>
<evidence type="ECO:0000256" key="5">
    <source>
        <dbReference type="ARBA" id="ARBA00049233"/>
    </source>
</evidence>
<evidence type="ECO:0000259" key="6">
    <source>
        <dbReference type="Pfam" id="PF01408"/>
    </source>
</evidence>
<dbReference type="EMBL" id="KN882047">
    <property type="protein sequence ID" value="KIY45672.1"/>
    <property type="molecule type" value="Genomic_DNA"/>
</dbReference>
<feature type="domain" description="GFO/IDH/MocA-like oxidoreductase" evidence="7">
    <location>
        <begin position="157"/>
        <end position="288"/>
    </location>
</feature>
<gene>
    <name evidence="8" type="ORF">FISHEDRAFT_76512</name>
</gene>
<keyword evidence="9" id="KW-1185">Reference proteome</keyword>
<dbReference type="SUPFAM" id="SSF55347">
    <property type="entry name" value="Glyceraldehyde-3-phosphate dehydrogenase-like, C-terminal domain"/>
    <property type="match status" value="1"/>
</dbReference>
<proteinExistence type="inferred from homology"/>
<dbReference type="GO" id="GO:0047837">
    <property type="term" value="F:D-xylose 1-dehydrogenase (NADP+) activity"/>
    <property type="evidence" value="ECO:0007669"/>
    <property type="project" value="UniProtKB-EC"/>
</dbReference>
<feature type="domain" description="Gfo/Idh/MocA-like oxidoreductase N-terminal" evidence="6">
    <location>
        <begin position="29"/>
        <end position="148"/>
    </location>
</feature>
<dbReference type="InterPro" id="IPR000683">
    <property type="entry name" value="Gfo/Idh/MocA-like_OxRdtase_N"/>
</dbReference>
<evidence type="ECO:0000313" key="9">
    <source>
        <dbReference type="Proteomes" id="UP000054144"/>
    </source>
</evidence>
<dbReference type="Gene3D" id="3.30.360.10">
    <property type="entry name" value="Dihydrodipicolinate Reductase, domain 2"/>
    <property type="match status" value="1"/>
</dbReference>
<dbReference type="EC" id="1.1.1.179" evidence="3"/>
<dbReference type="GO" id="GO:0000166">
    <property type="term" value="F:nucleotide binding"/>
    <property type="evidence" value="ECO:0007669"/>
    <property type="project" value="InterPro"/>
</dbReference>
<organism evidence="8 9">
    <name type="scientific">Fistulina hepatica ATCC 64428</name>
    <dbReference type="NCBI Taxonomy" id="1128425"/>
    <lineage>
        <taxon>Eukaryota</taxon>
        <taxon>Fungi</taxon>
        <taxon>Dikarya</taxon>
        <taxon>Basidiomycota</taxon>
        <taxon>Agaricomycotina</taxon>
        <taxon>Agaricomycetes</taxon>
        <taxon>Agaricomycetidae</taxon>
        <taxon>Agaricales</taxon>
        <taxon>Fistulinaceae</taxon>
        <taxon>Fistulina</taxon>
    </lineage>
</organism>
<dbReference type="OrthoDB" id="64915at2759"/>
<evidence type="ECO:0000256" key="2">
    <source>
        <dbReference type="ARBA" id="ARBA00023002"/>
    </source>
</evidence>
<dbReference type="PANTHER" id="PTHR22604">
    <property type="entry name" value="OXIDOREDUCTASES"/>
    <property type="match status" value="1"/>
</dbReference>
<evidence type="ECO:0000256" key="1">
    <source>
        <dbReference type="ARBA" id="ARBA00010928"/>
    </source>
</evidence>
<comment type="similarity">
    <text evidence="1">Belongs to the Gfo/Idh/MocA family.</text>
</comment>
<dbReference type="Gene3D" id="3.40.50.720">
    <property type="entry name" value="NAD(P)-binding Rossmann-like Domain"/>
    <property type="match status" value="1"/>
</dbReference>
<sequence>MSSLVGLITRLYKLVYPPGVHLSTDPKPLKFGILGAAAIAPFALISPAKSHPEAVVYGVAARDRARADVYAKKHGIPKVYGSYEELLDDPEIDVVYNPLPNALHYEWTVKILLAGKHCLLEKPATDTLEESQKLFELAESKNLVLMEAFHYRFHPAIQRVKQILDSGELGPIRHITASLALPQGIVGAGDIRYVYSLGGGSMMDAGCYTLSCVRYLVGSAPTSVIATATAASLYKPDENAHLIDGAVTATLAFPNDVTATITSDEAMPHHFGFIPRLPQVYVTVKCEGGEVKLYNFVMPTIYHYITVTPRDGKSRTEKAYTFKDGKGEEWWATYRYQLEAFVDRLRGRTPQTWVDKEDTLANMEWIEKIYETSGLGARPKSQFTF</sequence>
<dbReference type="PANTHER" id="PTHR22604:SF105">
    <property type="entry name" value="TRANS-1,2-DIHYDROBENZENE-1,2-DIOL DEHYDROGENASE"/>
    <property type="match status" value="1"/>
</dbReference>
<dbReference type="AlphaFoldDB" id="A0A0D7A3Q7"/>